<evidence type="ECO:0000313" key="2">
    <source>
        <dbReference type="EMBL" id="VDP09981.1"/>
    </source>
</evidence>
<dbReference type="Proteomes" id="UP000270296">
    <property type="component" value="Unassembled WGS sequence"/>
</dbReference>
<dbReference type="WBParaSite" id="SBAD_0000666601-mRNA-1">
    <property type="protein sequence ID" value="SBAD_0000666601-mRNA-1"/>
    <property type="gene ID" value="SBAD_0000666601"/>
</dbReference>
<reference evidence="4" key="1">
    <citation type="submission" date="2016-06" db="UniProtKB">
        <authorList>
            <consortium name="WormBaseParasite"/>
        </authorList>
    </citation>
    <scope>IDENTIFICATION</scope>
</reference>
<evidence type="ECO:0000313" key="4">
    <source>
        <dbReference type="WBParaSite" id="SBAD_0000666601-mRNA-1"/>
    </source>
</evidence>
<protein>
    <submittedName>
        <fullName evidence="4">Protein tweety homolog</fullName>
    </submittedName>
</protein>
<keyword evidence="1" id="KW-1133">Transmembrane helix</keyword>
<name>A0A183IS22_9BILA</name>
<keyword evidence="3" id="KW-1185">Reference proteome</keyword>
<reference evidence="2" key="2">
    <citation type="submission" date="2018-11" db="EMBL/GenBank/DDBJ databases">
        <authorList>
            <consortium name="Pathogen Informatics"/>
        </authorList>
    </citation>
    <scope>NUCLEOTIDE SEQUENCE [LARGE SCALE GENOMIC DNA]</scope>
</reference>
<gene>
    <name evidence="2" type="ORF">SBAD_LOCUS6419</name>
</gene>
<dbReference type="AlphaFoldDB" id="A0A183IS22"/>
<proteinExistence type="predicted"/>
<feature type="transmembrane region" description="Helical" evidence="1">
    <location>
        <begin position="187"/>
        <end position="207"/>
    </location>
</feature>
<dbReference type="EMBL" id="UZAM01009737">
    <property type="protein sequence ID" value="VDP09981.1"/>
    <property type="molecule type" value="Genomic_DNA"/>
</dbReference>
<evidence type="ECO:0000256" key="1">
    <source>
        <dbReference type="SAM" id="Phobius"/>
    </source>
</evidence>
<keyword evidence="1" id="KW-0812">Transmembrane</keyword>
<keyword evidence="1" id="KW-0472">Membrane</keyword>
<dbReference type="OrthoDB" id="5916543at2759"/>
<organism evidence="4">
    <name type="scientific">Soboliphyme baturini</name>
    <dbReference type="NCBI Taxonomy" id="241478"/>
    <lineage>
        <taxon>Eukaryota</taxon>
        <taxon>Metazoa</taxon>
        <taxon>Ecdysozoa</taxon>
        <taxon>Nematoda</taxon>
        <taxon>Enoplea</taxon>
        <taxon>Dorylaimia</taxon>
        <taxon>Dioctophymatida</taxon>
        <taxon>Dioctophymatoidea</taxon>
        <taxon>Soboliphymatidae</taxon>
        <taxon>Soboliphyme</taxon>
    </lineage>
</organism>
<sequence>MTEPLELVLQLRAAYSETVSDIFQAAYLKTEFSKSRRQNCPLPLIFPACFCCMFGRVHCTHRASDLCTILPVFSPIVSFVRQEGCASGQLRRSYFLLNSVGPLFHGFLNEARDKCLHYRGNETYNYGPLPPEGKSPIEVLINAISGVNVTLVMSGLERLLQDSYKFIGLADDLHDIKGYLNDMRLCFLALTITLYVGVFLYGLAYCINRTRRHHRPNNPAMYDEEVAWDNHHSHRPNDSYAYRSAAYKKSQFNRHRYGGGAMAAVHEELGDTSACKPNGPLDTTVVSSEMAEQEKFPITT</sequence>
<accession>A0A183IS22</accession>
<evidence type="ECO:0000313" key="3">
    <source>
        <dbReference type="Proteomes" id="UP000270296"/>
    </source>
</evidence>